<evidence type="ECO:0000313" key="2">
    <source>
        <dbReference type="EMBL" id="KAG2924448.1"/>
    </source>
</evidence>
<dbReference type="EMBL" id="RCML01000368">
    <property type="protein sequence ID" value="KAG2979262.1"/>
    <property type="molecule type" value="Genomic_DNA"/>
</dbReference>
<dbReference type="Proteomes" id="UP000735874">
    <property type="component" value="Unassembled WGS sequence"/>
</dbReference>
<dbReference type="AlphaFoldDB" id="A0A8T0ZPW2"/>
<comment type="caution">
    <text evidence="1">The sequence shown here is derived from an EMBL/GenBank/DDBJ whole genome shotgun (WGS) entry which is preliminary data.</text>
</comment>
<protein>
    <submittedName>
        <fullName evidence="1">Uncharacterized protein</fullName>
    </submittedName>
</protein>
<proteinExistence type="predicted"/>
<dbReference type="EMBL" id="RCMK01000053">
    <property type="protein sequence ID" value="KAG2951387.1"/>
    <property type="molecule type" value="Genomic_DNA"/>
</dbReference>
<evidence type="ECO:0000313" key="5">
    <source>
        <dbReference type="Proteomes" id="UP000735874"/>
    </source>
</evidence>
<dbReference type="Proteomes" id="UP000697107">
    <property type="component" value="Unassembled WGS sequence"/>
</dbReference>
<evidence type="ECO:0000313" key="4">
    <source>
        <dbReference type="EMBL" id="KAG2979262.1"/>
    </source>
</evidence>
<evidence type="ECO:0000313" key="3">
    <source>
        <dbReference type="EMBL" id="KAG2951387.1"/>
    </source>
</evidence>
<reference evidence="1" key="1">
    <citation type="submission" date="2018-10" db="EMBL/GenBank/DDBJ databases">
        <title>Effector identification in a new, highly contiguous assembly of the strawberry crown rot pathogen Phytophthora cactorum.</title>
        <authorList>
            <person name="Armitage A.D."/>
            <person name="Nellist C.F."/>
            <person name="Bates H."/>
            <person name="Vickerstaff R.J."/>
            <person name="Harrison R.J."/>
        </authorList>
    </citation>
    <scope>NUCLEOTIDE SEQUENCE</scope>
    <source>
        <strain evidence="1">15-7</strain>
        <strain evidence="2">4032</strain>
        <strain evidence="3">4040</strain>
        <strain evidence="4">P415</strain>
    </source>
</reference>
<dbReference type="EMBL" id="RCMG01000082">
    <property type="protein sequence ID" value="KAG2864333.1"/>
    <property type="molecule type" value="Genomic_DNA"/>
</dbReference>
<dbReference type="VEuPathDB" id="FungiDB:PC110_g18057"/>
<sequence length="114" mass="12630">MRGECSPSFAAAATSVASGKTTTRDDLSTRFFVALYDRRIWLVESSVLMDLPQDLSPSATPEELAEMFELWSRYKLTRKHRGDALRSLVVSAYNNLYSAVTQQISGQPAPVGEL</sequence>
<gene>
    <name evidence="1" type="ORF">PC113_g4670</name>
    <name evidence="2" type="ORF">PC115_g8623</name>
    <name evidence="3" type="ORF">PC117_g3623</name>
    <name evidence="4" type="ORF">PC118_g11861</name>
</gene>
<dbReference type="EMBL" id="RCMI01000225">
    <property type="protein sequence ID" value="KAG2924448.1"/>
    <property type="molecule type" value="Genomic_DNA"/>
</dbReference>
<accession>A0A8T0ZPW2</accession>
<dbReference type="Proteomes" id="UP000736787">
    <property type="component" value="Unassembled WGS sequence"/>
</dbReference>
<name>A0A8T0ZPW2_9STRA</name>
<evidence type="ECO:0000313" key="1">
    <source>
        <dbReference type="EMBL" id="KAG2864333.1"/>
    </source>
</evidence>
<organism evidence="1 5">
    <name type="scientific">Phytophthora cactorum</name>
    <dbReference type="NCBI Taxonomy" id="29920"/>
    <lineage>
        <taxon>Eukaryota</taxon>
        <taxon>Sar</taxon>
        <taxon>Stramenopiles</taxon>
        <taxon>Oomycota</taxon>
        <taxon>Peronosporomycetes</taxon>
        <taxon>Peronosporales</taxon>
        <taxon>Peronosporaceae</taxon>
        <taxon>Phytophthora</taxon>
    </lineage>
</organism>
<dbReference type="Proteomes" id="UP000774804">
    <property type="component" value="Unassembled WGS sequence"/>
</dbReference>